<evidence type="ECO:0000256" key="6">
    <source>
        <dbReference type="ARBA" id="ARBA00023136"/>
    </source>
</evidence>
<dbReference type="GO" id="GO:0009279">
    <property type="term" value="C:cell outer membrane"/>
    <property type="evidence" value="ECO:0007669"/>
    <property type="project" value="UniProtKB-SubCell"/>
</dbReference>
<comment type="subcellular location">
    <subcellularLocation>
        <location evidence="1">Cell outer membrane</location>
        <topology evidence="1">Multi-pass membrane protein</topology>
    </subcellularLocation>
</comment>
<protein>
    <submittedName>
        <fullName evidence="9">Fe(3+)-pyochelin receptor</fullName>
    </submittedName>
</protein>
<keyword evidence="9" id="KW-0675">Receptor</keyword>
<dbReference type="STRING" id="315423.SAMN04488020_103111"/>
<evidence type="ECO:0000313" key="9">
    <source>
        <dbReference type="EMBL" id="SLN33784.1"/>
    </source>
</evidence>
<reference evidence="9 10" key="1">
    <citation type="submission" date="2017-03" db="EMBL/GenBank/DDBJ databases">
        <authorList>
            <person name="Afonso C.L."/>
            <person name="Miller P.J."/>
            <person name="Scott M.A."/>
            <person name="Spackman E."/>
            <person name="Goraichik I."/>
            <person name="Dimitrov K.M."/>
            <person name="Suarez D.L."/>
            <person name="Swayne D.E."/>
        </authorList>
    </citation>
    <scope>NUCLEOTIDE SEQUENCE [LARGE SCALE GENOMIC DNA]</scope>
    <source>
        <strain evidence="9 10">CECT 7066</strain>
    </source>
</reference>
<name>A0A1Y5S6X7_9RHOB</name>
<dbReference type="PANTHER" id="PTHR32552">
    <property type="entry name" value="FERRICHROME IRON RECEPTOR-RELATED"/>
    <property type="match status" value="1"/>
</dbReference>
<keyword evidence="5" id="KW-0798">TonB box</keyword>
<keyword evidence="3" id="KW-1134">Transmembrane beta strand</keyword>
<evidence type="ECO:0000256" key="7">
    <source>
        <dbReference type="ARBA" id="ARBA00023237"/>
    </source>
</evidence>
<dbReference type="AlphaFoldDB" id="A0A1Y5S6X7"/>
<dbReference type="SUPFAM" id="SSF56935">
    <property type="entry name" value="Porins"/>
    <property type="match status" value="1"/>
</dbReference>
<dbReference type="PANTHER" id="PTHR32552:SF74">
    <property type="entry name" value="HYDROXAMATE SIDEROPHORE RECEPTOR FHUE"/>
    <property type="match status" value="1"/>
</dbReference>
<feature type="domain" description="TonB-dependent receptor-like beta-barrel" evidence="8">
    <location>
        <begin position="13"/>
        <end position="374"/>
    </location>
</feature>
<keyword evidence="4" id="KW-0812">Transmembrane</keyword>
<dbReference type="EMBL" id="FWFV01000003">
    <property type="protein sequence ID" value="SLN33784.1"/>
    <property type="molecule type" value="Genomic_DNA"/>
</dbReference>
<keyword evidence="7" id="KW-0998">Cell outer membrane</keyword>
<evidence type="ECO:0000313" key="10">
    <source>
        <dbReference type="Proteomes" id="UP000193870"/>
    </source>
</evidence>
<evidence type="ECO:0000256" key="5">
    <source>
        <dbReference type="ARBA" id="ARBA00023077"/>
    </source>
</evidence>
<organism evidence="9 10">
    <name type="scientific">Palleronia marisminoris</name>
    <dbReference type="NCBI Taxonomy" id="315423"/>
    <lineage>
        <taxon>Bacteria</taxon>
        <taxon>Pseudomonadati</taxon>
        <taxon>Pseudomonadota</taxon>
        <taxon>Alphaproteobacteria</taxon>
        <taxon>Rhodobacterales</taxon>
        <taxon>Roseobacteraceae</taxon>
        <taxon>Palleronia</taxon>
    </lineage>
</organism>
<dbReference type="Pfam" id="PF00593">
    <property type="entry name" value="TonB_dep_Rec_b-barrel"/>
    <property type="match status" value="1"/>
</dbReference>
<dbReference type="InterPro" id="IPR039426">
    <property type="entry name" value="TonB-dep_rcpt-like"/>
</dbReference>
<dbReference type="Proteomes" id="UP000193870">
    <property type="component" value="Unassembled WGS sequence"/>
</dbReference>
<dbReference type="Gene3D" id="2.40.170.20">
    <property type="entry name" value="TonB-dependent receptor, beta-barrel domain"/>
    <property type="match status" value="1"/>
</dbReference>
<dbReference type="GO" id="GO:0015344">
    <property type="term" value="F:siderophore uptake transmembrane transporter activity"/>
    <property type="evidence" value="ECO:0007669"/>
    <property type="project" value="TreeGrafter"/>
</dbReference>
<sequence length="415" mass="44394">MAYGTLARDVTPDTTLTFSASHLERDIAPFNGLPTDADGDLLYLDADTTTAADWNAFDNRVDDLTFAAEHQLGNGGRLKFSVRQSRQEADFLYAYAGSSADAENVVSSLAYLGRQFEQDSTALDAHAELPFMLGGVTGTALIGIDHQRVDSTTATARGRIPGSFDLDDWDVGDVDRPDAVYSTLQDSEYTATGLYSQLRVNPIEPLTLIGGTRLTWYDSTTVVDDGIPDETEEDAHLTPFAGLTYDISPVATVYASYSEIFQPQIAVDADGETLDPTEGQQYEIGVKAELGFGLNASAALFRLDQVNRPVAVVGENYFAADEEMRAQGLELAVAGEIVPNLHLSAGYTHTDTEITEGPSAGLVFSEVTPRTSTSSRASTTSKAVRWTGGALAVASGASAISRRGASKRRAMRSSI</sequence>
<gene>
    <name evidence="9" type="primary">fptA_2</name>
    <name evidence="9" type="ORF">PAM7066_01391</name>
</gene>
<evidence type="ECO:0000256" key="2">
    <source>
        <dbReference type="ARBA" id="ARBA00022448"/>
    </source>
</evidence>
<keyword evidence="10" id="KW-1185">Reference proteome</keyword>
<proteinExistence type="predicted"/>
<evidence type="ECO:0000256" key="1">
    <source>
        <dbReference type="ARBA" id="ARBA00004571"/>
    </source>
</evidence>
<keyword evidence="2" id="KW-0813">Transport</keyword>
<dbReference type="InterPro" id="IPR000531">
    <property type="entry name" value="Beta-barrel_TonB"/>
</dbReference>
<evidence type="ECO:0000256" key="4">
    <source>
        <dbReference type="ARBA" id="ARBA00022692"/>
    </source>
</evidence>
<dbReference type="InterPro" id="IPR036942">
    <property type="entry name" value="Beta-barrel_TonB_sf"/>
</dbReference>
<evidence type="ECO:0000256" key="3">
    <source>
        <dbReference type="ARBA" id="ARBA00022452"/>
    </source>
</evidence>
<accession>A0A1Y5S6X7</accession>
<evidence type="ECO:0000259" key="8">
    <source>
        <dbReference type="Pfam" id="PF00593"/>
    </source>
</evidence>
<keyword evidence="6" id="KW-0472">Membrane</keyword>